<dbReference type="InterPro" id="IPR030963">
    <property type="entry name" value="DHQ_synth_fam"/>
</dbReference>
<dbReference type="GO" id="GO:0046872">
    <property type="term" value="F:metal ion binding"/>
    <property type="evidence" value="ECO:0007669"/>
    <property type="project" value="UniProtKB-KW"/>
</dbReference>
<keyword evidence="8" id="KW-0456">Lyase</keyword>
<feature type="domain" description="3-dehydroquinate synthase N-terminal" evidence="10">
    <location>
        <begin position="66"/>
        <end position="178"/>
    </location>
</feature>
<evidence type="ECO:0000256" key="7">
    <source>
        <dbReference type="ARBA" id="ARBA00023027"/>
    </source>
</evidence>
<dbReference type="Gene3D" id="1.20.1090.10">
    <property type="entry name" value="Dehydroquinate synthase-like - alpha domain"/>
    <property type="match status" value="1"/>
</dbReference>
<keyword evidence="9" id="KW-0170">Cobalt</keyword>
<dbReference type="FunFam" id="3.40.50.1970:FF:000007">
    <property type="entry name" value="Pentafunctional AROM polypeptide"/>
    <property type="match status" value="1"/>
</dbReference>
<evidence type="ECO:0000259" key="10">
    <source>
        <dbReference type="Pfam" id="PF01761"/>
    </source>
</evidence>
<dbReference type="GO" id="GO:0009073">
    <property type="term" value="P:aromatic amino acid family biosynthetic process"/>
    <property type="evidence" value="ECO:0007669"/>
    <property type="project" value="InterPro"/>
</dbReference>
<evidence type="ECO:0000256" key="5">
    <source>
        <dbReference type="ARBA" id="ARBA00022741"/>
    </source>
</evidence>
<dbReference type="PIRSF" id="PIRSF001455">
    <property type="entry name" value="DHQ_synth"/>
    <property type="match status" value="1"/>
</dbReference>
<accession>A0A382BNG6</accession>
<evidence type="ECO:0000256" key="9">
    <source>
        <dbReference type="ARBA" id="ARBA00023285"/>
    </source>
</evidence>
<organism evidence="12">
    <name type="scientific">marine metagenome</name>
    <dbReference type="NCBI Taxonomy" id="408172"/>
    <lineage>
        <taxon>unclassified sequences</taxon>
        <taxon>metagenomes</taxon>
        <taxon>ecological metagenomes</taxon>
    </lineage>
</organism>
<dbReference type="PANTHER" id="PTHR43622:SF1">
    <property type="entry name" value="3-DEHYDROQUINATE SYNTHASE"/>
    <property type="match status" value="1"/>
</dbReference>
<dbReference type="CDD" id="cd08195">
    <property type="entry name" value="DHQS"/>
    <property type="match status" value="1"/>
</dbReference>
<dbReference type="Pfam" id="PF24621">
    <property type="entry name" value="DHQS_C"/>
    <property type="match status" value="1"/>
</dbReference>
<dbReference type="Pfam" id="PF01761">
    <property type="entry name" value="DHQ_synthase"/>
    <property type="match status" value="1"/>
</dbReference>
<proteinExistence type="inferred from homology"/>
<evidence type="ECO:0000256" key="6">
    <source>
        <dbReference type="ARBA" id="ARBA00022833"/>
    </source>
</evidence>
<dbReference type="Gene3D" id="3.40.50.1970">
    <property type="match status" value="1"/>
</dbReference>
<evidence type="ECO:0000313" key="12">
    <source>
        <dbReference type="EMBL" id="SVB14932.1"/>
    </source>
</evidence>
<name>A0A382BNG6_9ZZZZ</name>
<evidence type="ECO:0000256" key="4">
    <source>
        <dbReference type="ARBA" id="ARBA00022723"/>
    </source>
</evidence>
<gene>
    <name evidence="12" type="ORF">METZ01_LOCUS167786</name>
</gene>
<feature type="domain" description="3-dehydroquinate synthase C-terminal" evidence="11">
    <location>
        <begin position="180"/>
        <end position="322"/>
    </location>
</feature>
<comment type="cofactor">
    <cofactor evidence="2">
        <name>Co(2+)</name>
        <dbReference type="ChEBI" id="CHEBI:48828"/>
    </cofactor>
</comment>
<dbReference type="InterPro" id="IPR030960">
    <property type="entry name" value="DHQS/DOIS_N"/>
</dbReference>
<comment type="cofactor">
    <cofactor evidence="3">
        <name>Zn(2+)</name>
        <dbReference type="ChEBI" id="CHEBI:29105"/>
    </cofactor>
</comment>
<dbReference type="GO" id="GO:0005737">
    <property type="term" value="C:cytoplasm"/>
    <property type="evidence" value="ECO:0007669"/>
    <property type="project" value="InterPro"/>
</dbReference>
<evidence type="ECO:0000256" key="1">
    <source>
        <dbReference type="ARBA" id="ARBA00001911"/>
    </source>
</evidence>
<keyword evidence="6" id="KW-0862">Zinc</keyword>
<evidence type="ECO:0000256" key="3">
    <source>
        <dbReference type="ARBA" id="ARBA00001947"/>
    </source>
</evidence>
<keyword evidence="5" id="KW-0547">Nucleotide-binding</keyword>
<evidence type="ECO:0000259" key="11">
    <source>
        <dbReference type="Pfam" id="PF24621"/>
    </source>
</evidence>
<dbReference type="NCBIfam" id="TIGR01357">
    <property type="entry name" value="aroB"/>
    <property type="match status" value="1"/>
</dbReference>
<dbReference type="SUPFAM" id="SSF56796">
    <property type="entry name" value="Dehydroquinate synthase-like"/>
    <property type="match status" value="1"/>
</dbReference>
<dbReference type="PANTHER" id="PTHR43622">
    <property type="entry name" value="3-DEHYDROQUINATE SYNTHASE"/>
    <property type="match status" value="1"/>
</dbReference>
<keyword evidence="7" id="KW-0520">NAD</keyword>
<keyword evidence="4" id="KW-0479">Metal-binding</keyword>
<dbReference type="InterPro" id="IPR056179">
    <property type="entry name" value="DHQS_C"/>
</dbReference>
<dbReference type="GO" id="GO:0003856">
    <property type="term" value="F:3-dehydroquinate synthase activity"/>
    <property type="evidence" value="ECO:0007669"/>
    <property type="project" value="InterPro"/>
</dbReference>
<dbReference type="AlphaFoldDB" id="A0A382BNG6"/>
<evidence type="ECO:0000256" key="8">
    <source>
        <dbReference type="ARBA" id="ARBA00023239"/>
    </source>
</evidence>
<sequence>MKPTCINITSGTHTYPIHIATGLISRLSSLVDQATPKGRRFIVSNSTIWRIHGQTISTALPDAELIQIPDGERFKTLHTVSRIYESLIRAGADRQATLVAVGGGIVGDVAGFAAATFLRGITIFHVPTTLLAQVDSAIGGKVGVNHTLGKNLIGAFYPPASVLIDPELLTTLPRREFRAGLYEVIKYGMIANRDLFERVERDLSALFDHNQTALQPIIAACCQIKGSIVETDEREAGLRRILNFGHTVGHAIEAVTKYRRFKHGEAVGYGMLVAADIAERRRTLAPESSKALSELVAKLGPMPSVTDLSSKQVIDMINRDKKIKDGKLHFVLPSSIGTTVVVDDVTTRQINAALKRLGLRP</sequence>
<dbReference type="InterPro" id="IPR016037">
    <property type="entry name" value="DHQ_synth_AroB"/>
</dbReference>
<comment type="cofactor">
    <cofactor evidence="1">
        <name>NAD(+)</name>
        <dbReference type="ChEBI" id="CHEBI:57540"/>
    </cofactor>
</comment>
<reference evidence="12" key="1">
    <citation type="submission" date="2018-05" db="EMBL/GenBank/DDBJ databases">
        <authorList>
            <person name="Lanie J.A."/>
            <person name="Ng W.-L."/>
            <person name="Kazmierczak K.M."/>
            <person name="Andrzejewski T.M."/>
            <person name="Davidsen T.M."/>
            <person name="Wayne K.J."/>
            <person name="Tettelin H."/>
            <person name="Glass J.I."/>
            <person name="Rusch D."/>
            <person name="Podicherti R."/>
            <person name="Tsui H.-C.T."/>
            <person name="Winkler M.E."/>
        </authorList>
    </citation>
    <scope>NUCLEOTIDE SEQUENCE</scope>
</reference>
<dbReference type="GO" id="GO:0000166">
    <property type="term" value="F:nucleotide binding"/>
    <property type="evidence" value="ECO:0007669"/>
    <property type="project" value="UniProtKB-KW"/>
</dbReference>
<evidence type="ECO:0000256" key="2">
    <source>
        <dbReference type="ARBA" id="ARBA00001941"/>
    </source>
</evidence>
<dbReference type="EMBL" id="UINC01030473">
    <property type="protein sequence ID" value="SVB14932.1"/>
    <property type="molecule type" value="Genomic_DNA"/>
</dbReference>
<dbReference type="HAMAP" id="MF_00110">
    <property type="entry name" value="DHQ_synthase"/>
    <property type="match status" value="1"/>
</dbReference>
<protein>
    <submittedName>
        <fullName evidence="12">Uncharacterized protein</fullName>
    </submittedName>
</protein>
<dbReference type="InterPro" id="IPR050071">
    <property type="entry name" value="Dehydroquinate_synthase"/>
</dbReference>